<feature type="compositionally biased region" description="Polar residues" evidence="12">
    <location>
        <begin position="1"/>
        <end position="14"/>
    </location>
</feature>
<evidence type="ECO:0000256" key="1">
    <source>
        <dbReference type="ARBA" id="ARBA00002959"/>
    </source>
</evidence>
<dbReference type="PANTHER" id="PTHR10485">
    <property type="entry name" value="MITOCHONDRIAL IMPORT INNER MEMBRANE TRANSLOCASE SUBUNIT TIM-17"/>
    <property type="match status" value="1"/>
</dbReference>
<comment type="caution">
    <text evidence="14">The sequence shown here is derived from an EMBL/GenBank/DDBJ whole genome shotgun (WGS) entry which is preliminary data.</text>
</comment>
<dbReference type="Proteomes" id="UP001186944">
    <property type="component" value="Unassembled WGS sequence"/>
</dbReference>
<keyword evidence="5 13" id="KW-0812">Transmembrane</keyword>
<sequence length="268" mass="28841">MQKHINFSATSTKDPSNKYERSCTKNLGMKRYRYERSRNLGKAYIGEHSIYVLQGSSGFFSNYVDLIFVFSLYFKPEVDHLNTQGAPDSVPEITPWRIVDDCGGAFSMGLIGGSLFHAIGGFRNAKGGFTNRLAGMKTGIKVKSPVTGGNFAVWGGLFSAIDCSLVYIRKKEDPFNSIASGALTGAVLACRNGPVAMVGSAAIGGLLLGLIEGVGIMMNKMMADQFNPANRMMMEEAPPPGPLPISSPSQDSAPTSSFPFTTPYQAHQ</sequence>
<evidence type="ECO:0000256" key="11">
    <source>
        <dbReference type="ARBA" id="ARBA00023136"/>
    </source>
</evidence>
<feature type="transmembrane region" description="Helical" evidence="13">
    <location>
        <begin position="195"/>
        <end position="217"/>
    </location>
</feature>
<keyword evidence="11 13" id="KW-0472">Membrane</keyword>
<reference evidence="14" key="1">
    <citation type="submission" date="2019-08" db="EMBL/GenBank/DDBJ databases">
        <title>The improved chromosome-level genome for the pearl oyster Pinctada fucata martensii using PacBio sequencing and Hi-C.</title>
        <authorList>
            <person name="Zheng Z."/>
        </authorList>
    </citation>
    <scope>NUCLEOTIDE SEQUENCE</scope>
    <source>
        <strain evidence="14">ZZ-2019</strain>
        <tissue evidence="14">Adductor muscle</tissue>
    </source>
</reference>
<gene>
    <name evidence="14" type="ORF">FSP39_022188</name>
</gene>
<evidence type="ECO:0000313" key="15">
    <source>
        <dbReference type="Proteomes" id="UP001186944"/>
    </source>
</evidence>
<keyword evidence="4" id="KW-0813">Transport</keyword>
<dbReference type="GO" id="GO:0030150">
    <property type="term" value="P:protein import into mitochondrial matrix"/>
    <property type="evidence" value="ECO:0007669"/>
    <property type="project" value="TreeGrafter"/>
</dbReference>
<keyword evidence="6" id="KW-0999">Mitochondrion inner membrane</keyword>
<evidence type="ECO:0000256" key="8">
    <source>
        <dbReference type="ARBA" id="ARBA00022989"/>
    </source>
</evidence>
<feature type="region of interest" description="Disordered" evidence="12">
    <location>
        <begin position="1"/>
        <end position="20"/>
    </location>
</feature>
<evidence type="ECO:0000256" key="4">
    <source>
        <dbReference type="ARBA" id="ARBA00022448"/>
    </source>
</evidence>
<evidence type="ECO:0000256" key="10">
    <source>
        <dbReference type="ARBA" id="ARBA00023128"/>
    </source>
</evidence>
<evidence type="ECO:0000313" key="14">
    <source>
        <dbReference type="EMBL" id="KAK3103825.1"/>
    </source>
</evidence>
<evidence type="ECO:0000256" key="13">
    <source>
        <dbReference type="SAM" id="Phobius"/>
    </source>
</evidence>
<name>A0AA88YFB8_PINIB</name>
<dbReference type="PANTHER" id="PTHR10485:SF0">
    <property type="entry name" value="AT05822P-RELATED"/>
    <property type="match status" value="1"/>
</dbReference>
<organism evidence="14 15">
    <name type="scientific">Pinctada imbricata</name>
    <name type="common">Atlantic pearl-oyster</name>
    <name type="synonym">Pinctada martensii</name>
    <dbReference type="NCBI Taxonomy" id="66713"/>
    <lineage>
        <taxon>Eukaryota</taxon>
        <taxon>Metazoa</taxon>
        <taxon>Spiralia</taxon>
        <taxon>Lophotrochozoa</taxon>
        <taxon>Mollusca</taxon>
        <taxon>Bivalvia</taxon>
        <taxon>Autobranchia</taxon>
        <taxon>Pteriomorphia</taxon>
        <taxon>Pterioida</taxon>
        <taxon>Pterioidea</taxon>
        <taxon>Pteriidae</taxon>
        <taxon>Pinctada</taxon>
    </lineage>
</organism>
<evidence type="ECO:0000256" key="5">
    <source>
        <dbReference type="ARBA" id="ARBA00022692"/>
    </source>
</evidence>
<feature type="region of interest" description="Disordered" evidence="12">
    <location>
        <begin position="232"/>
        <end position="268"/>
    </location>
</feature>
<dbReference type="GO" id="GO:0005744">
    <property type="term" value="C:TIM23 mitochondrial import inner membrane translocase complex"/>
    <property type="evidence" value="ECO:0007669"/>
    <property type="project" value="TreeGrafter"/>
</dbReference>
<evidence type="ECO:0000256" key="3">
    <source>
        <dbReference type="ARBA" id="ARBA00008444"/>
    </source>
</evidence>
<evidence type="ECO:0000256" key="6">
    <source>
        <dbReference type="ARBA" id="ARBA00022792"/>
    </source>
</evidence>
<dbReference type="EMBL" id="VSWD01000005">
    <property type="protein sequence ID" value="KAK3103825.1"/>
    <property type="molecule type" value="Genomic_DNA"/>
</dbReference>
<evidence type="ECO:0000256" key="12">
    <source>
        <dbReference type="SAM" id="MobiDB-lite"/>
    </source>
</evidence>
<feature type="compositionally biased region" description="Polar residues" evidence="12">
    <location>
        <begin position="258"/>
        <end position="268"/>
    </location>
</feature>
<dbReference type="Pfam" id="PF02466">
    <property type="entry name" value="Tim17"/>
    <property type="match status" value="1"/>
</dbReference>
<feature type="compositionally biased region" description="Low complexity" evidence="12">
    <location>
        <begin position="246"/>
        <end position="257"/>
    </location>
</feature>
<dbReference type="GO" id="GO:0008320">
    <property type="term" value="F:protein transmembrane transporter activity"/>
    <property type="evidence" value="ECO:0007669"/>
    <property type="project" value="TreeGrafter"/>
</dbReference>
<evidence type="ECO:0000256" key="9">
    <source>
        <dbReference type="ARBA" id="ARBA00023010"/>
    </source>
</evidence>
<evidence type="ECO:0000256" key="7">
    <source>
        <dbReference type="ARBA" id="ARBA00022927"/>
    </source>
</evidence>
<comment type="function">
    <text evidence="1">Essential component of the TIM23 complex, a complex that mediates the translocation of transit peptide-containing proteins across the mitochondrial inner membrane.</text>
</comment>
<keyword evidence="8 13" id="KW-1133">Transmembrane helix</keyword>
<evidence type="ECO:0000256" key="2">
    <source>
        <dbReference type="ARBA" id="ARBA00004448"/>
    </source>
</evidence>
<protein>
    <submittedName>
        <fullName evidence="14">Uncharacterized protein</fullName>
    </submittedName>
</protein>
<keyword evidence="10" id="KW-0496">Mitochondrion</keyword>
<keyword evidence="9" id="KW-0811">Translocation</keyword>
<accession>A0AA88YFB8</accession>
<keyword evidence="15" id="KW-1185">Reference proteome</keyword>
<comment type="similarity">
    <text evidence="3">Belongs to the Tim17/Tim22/Tim23 family.</text>
</comment>
<proteinExistence type="inferred from homology"/>
<dbReference type="AlphaFoldDB" id="A0AA88YFB8"/>
<comment type="subcellular location">
    <subcellularLocation>
        <location evidence="2">Mitochondrion inner membrane</location>
        <topology evidence="2">Multi-pass membrane protein</topology>
    </subcellularLocation>
</comment>
<keyword evidence="7" id="KW-0653">Protein transport</keyword>